<dbReference type="PROSITE" id="PS00138">
    <property type="entry name" value="SUBTILASE_SER"/>
    <property type="match status" value="1"/>
</dbReference>
<dbReference type="InterPro" id="IPR034058">
    <property type="entry name" value="TagA/B/C/D_pept_dom"/>
</dbReference>
<keyword evidence="10" id="KW-1185">Reference proteome</keyword>
<sequence>MEDSLLQQTKTALNRHGGWLSSYLDGTLLCIGPHGAAEAVRQIPGADWLGYLSPDRKLSEHWQPILQLIDSEHHGSSSARATQAENSSSGSSGMVGRCAAEGCKITISVHFPHVRNATAARLVGSGAVQGHQPAQAAAADWQDHLKRFFGNDVSLQGEGDNLLGVSVSPPILQEALQWLAEQPAVHWLAPGAPLSLRNWQGTAISQSASAAPDAPVALLADHGSHPIWAAGLTGQGQIVGAGDSGIDRNNCYFSDPTVDWRDSLRTDGASGATVFDSAAHRKIRLYVELGDDVDNTGHGTHTMGTLAGSPYDISDVEAVDYRGMAPDAKIAFVDLADSSGSGIKIPQDLSRRYFPLAYAVGARVHSDSWGSASQDYDYMASEVDLFTWENQDFLPVFAAGNEGFHGSNAEDGLKTVTSPATSKNCISAGATNTASQIDSQTASSQYIVYKMTISQQQSGGFQYVDEYKVMQASFGSSIKTLFGQQYTLSVASPADGCKTFNNTGNVARTVVLVLRGSCYFAVKAQNAQAAGAEALLVYDDQISDYFVPASDGTIAGIRIPSGSIPRRTGQLLVSSLLAGGKLTVSFSEAPPLANAFASLASFSSKGPTRDGRVKPDLLAPGMLRSAFTDGSNTCSLRDMRGTSMSTPLIAGAAALVRQYFLSGFYPGGSAAPANQYAPSGAAVKAVLLGGAAGMDGFESDTGLPLAPPPSFRQGFGRLDLARSLPMQGSGPGWSMQLVDLANLTTGQSHQYCLKALGGPLTVTLVWHDYPAAVSAKTALVNDLDLIVRAAGLDGFPLLGNGGGIGSGGTFAPDRTNNVEQVSVPNLPPGDVSIEVKAYQVFSTHGPQPYALAVLGKFSGALASASNPASQQGNSGQAATCRIVVAMITDGPQGLTNKTAIVFAFSTASGSTGSIKYECALTLGDQKNTTAVFRACQSPLQYTDLVDGEYQFYARAQGEEIADSRAFTKDTTPPQTSFNATQPNSDTSQVASLSWQAQDASAVTYQCRLNASSPASMQQPVHALSPAGDLPGPPLALGQWLPCSPPLQLYWLCPGHWSLEVQSTDAAGNRSPANLVSSWANKLQPSISYPRILAGPFGPTAIKSPSFSLQVLREDDKGVLSAPSGASAECALSAAGSAANPTAWSPCTSNASYADLKDGDYTFTARRVGASADAAPQTAVSNFTVDTSAPAIQITSAPPAICGTAATRVAFNSSKTDSTFLCQLNDTSAGGAASPGAEAVPCASPVEWVDLPDGHYSFAVSARDRLGNTAQPERASFLVDTVPPAIDNIACPVATRDSNFSASFSASDSGSGVNSTDCWDIEVYISRTPADATITGGPSQSARSPSTVTFSFAPQINSSVGAPIASAQCLLQNATDQPQVATRGRPERDASSTGNVNVLLQSLDKPASSAPAWANCSSPATYTVSPCPIKDLP</sequence>
<dbReference type="PANTHER" id="PTHR43399">
    <property type="entry name" value="SUBTILISIN-RELATED"/>
    <property type="match status" value="1"/>
</dbReference>
<comment type="caution">
    <text evidence="9">The sequence shown here is derived from an EMBL/GenBank/DDBJ whole genome shotgun (WGS) entry which is preliminary data.</text>
</comment>
<feature type="active site" description="Charge relay system" evidence="4 5">
    <location>
        <position position="298"/>
    </location>
</feature>
<accession>A0AAV1HYJ2</accession>
<dbReference type="CDD" id="cd04842">
    <property type="entry name" value="Peptidases_S8_Kp43_protease"/>
    <property type="match status" value="1"/>
</dbReference>
<keyword evidence="3 5" id="KW-0720">Serine protease</keyword>
<dbReference type="InterPro" id="IPR023828">
    <property type="entry name" value="Peptidase_S8_Ser-AS"/>
</dbReference>
<dbReference type="SUPFAM" id="SSF52025">
    <property type="entry name" value="PA domain"/>
    <property type="match status" value="1"/>
</dbReference>
<dbReference type="InterPro" id="IPR015500">
    <property type="entry name" value="Peptidase_S8_subtilisin-rel"/>
</dbReference>
<dbReference type="Pfam" id="PF00082">
    <property type="entry name" value="Peptidase_S8"/>
    <property type="match status" value="1"/>
</dbReference>
<protein>
    <recommendedName>
        <fullName evidence="11">Subtilisin</fullName>
    </recommendedName>
</protein>
<keyword evidence="2 5" id="KW-0378">Hydrolase</keyword>
<feature type="active site" description="Charge relay system" evidence="4 5">
    <location>
        <position position="643"/>
    </location>
</feature>
<evidence type="ECO:0000259" key="8">
    <source>
        <dbReference type="Pfam" id="PF02225"/>
    </source>
</evidence>
<dbReference type="EMBL" id="CAUYUE010000004">
    <property type="protein sequence ID" value="CAK0760315.1"/>
    <property type="molecule type" value="Genomic_DNA"/>
</dbReference>
<dbReference type="InterPro" id="IPR036852">
    <property type="entry name" value="Peptidase_S8/S53_dom_sf"/>
</dbReference>
<dbReference type="SUPFAM" id="SSF49785">
    <property type="entry name" value="Galactose-binding domain-like"/>
    <property type="match status" value="1"/>
</dbReference>
<dbReference type="InterPro" id="IPR000209">
    <property type="entry name" value="Peptidase_S8/S53_dom"/>
</dbReference>
<proteinExistence type="inferred from homology"/>
<reference evidence="9 10" key="1">
    <citation type="submission" date="2023-10" db="EMBL/GenBank/DDBJ databases">
        <authorList>
            <person name="Maclean D."/>
            <person name="Macfadyen A."/>
        </authorList>
    </citation>
    <scope>NUCLEOTIDE SEQUENCE [LARGE SCALE GENOMIC DNA]</scope>
</reference>
<name>A0AAV1HYJ2_9CHLO</name>
<organism evidence="9 10">
    <name type="scientific">Coccomyxa viridis</name>
    <dbReference type="NCBI Taxonomy" id="1274662"/>
    <lineage>
        <taxon>Eukaryota</taxon>
        <taxon>Viridiplantae</taxon>
        <taxon>Chlorophyta</taxon>
        <taxon>core chlorophytes</taxon>
        <taxon>Trebouxiophyceae</taxon>
        <taxon>Trebouxiophyceae incertae sedis</taxon>
        <taxon>Coccomyxaceae</taxon>
        <taxon>Coccomyxa</taxon>
    </lineage>
</organism>
<evidence type="ECO:0000256" key="4">
    <source>
        <dbReference type="PIRSR" id="PIRSR615500-1"/>
    </source>
</evidence>
<dbReference type="InterPro" id="IPR046450">
    <property type="entry name" value="PA_dom_sf"/>
</dbReference>
<dbReference type="Gene3D" id="3.40.50.200">
    <property type="entry name" value="Peptidase S8/S53 domain"/>
    <property type="match status" value="1"/>
</dbReference>
<dbReference type="Gene3D" id="3.50.30.30">
    <property type="match status" value="1"/>
</dbReference>
<dbReference type="Gene3D" id="2.60.120.380">
    <property type="match status" value="1"/>
</dbReference>
<dbReference type="GO" id="GO:0004252">
    <property type="term" value="F:serine-type endopeptidase activity"/>
    <property type="evidence" value="ECO:0007669"/>
    <property type="project" value="UniProtKB-UniRule"/>
</dbReference>
<evidence type="ECO:0000256" key="3">
    <source>
        <dbReference type="ARBA" id="ARBA00022825"/>
    </source>
</evidence>
<feature type="region of interest" description="Disordered" evidence="6">
    <location>
        <begin position="963"/>
        <end position="985"/>
    </location>
</feature>
<dbReference type="Proteomes" id="UP001314263">
    <property type="component" value="Unassembled WGS sequence"/>
</dbReference>
<evidence type="ECO:0000259" key="7">
    <source>
        <dbReference type="Pfam" id="PF00082"/>
    </source>
</evidence>
<dbReference type="PANTHER" id="PTHR43399:SF5">
    <property type="entry name" value="PEPTIDASE S8 FAMILY WITH PROTEASE-ASSOCIATED DOMAIN"/>
    <property type="match status" value="1"/>
</dbReference>
<feature type="active site" description="Charge relay system" evidence="4 5">
    <location>
        <position position="243"/>
    </location>
</feature>
<evidence type="ECO:0000313" key="9">
    <source>
        <dbReference type="EMBL" id="CAK0760315.1"/>
    </source>
</evidence>
<feature type="compositionally biased region" description="Polar residues" evidence="6">
    <location>
        <begin position="968"/>
        <end position="985"/>
    </location>
</feature>
<evidence type="ECO:0000256" key="2">
    <source>
        <dbReference type="ARBA" id="ARBA00022801"/>
    </source>
</evidence>
<dbReference type="PROSITE" id="PS51892">
    <property type="entry name" value="SUBTILASE"/>
    <property type="match status" value="1"/>
</dbReference>
<dbReference type="CDD" id="cd04818">
    <property type="entry name" value="PA_subtilisin_1"/>
    <property type="match status" value="1"/>
</dbReference>
<evidence type="ECO:0008006" key="11">
    <source>
        <dbReference type="Google" id="ProtNLM"/>
    </source>
</evidence>
<comment type="similarity">
    <text evidence="5">Belongs to the peptidase S8 family.</text>
</comment>
<feature type="compositionally biased region" description="Polar residues" evidence="6">
    <location>
        <begin position="76"/>
        <end position="92"/>
    </location>
</feature>
<gene>
    <name evidence="9" type="ORF">CVIRNUC_002761</name>
</gene>
<dbReference type="PRINTS" id="PR00723">
    <property type="entry name" value="SUBTILISIN"/>
</dbReference>
<dbReference type="InterPro" id="IPR008979">
    <property type="entry name" value="Galactose-bd-like_sf"/>
</dbReference>
<dbReference type="SUPFAM" id="SSF52743">
    <property type="entry name" value="Subtilisin-like"/>
    <property type="match status" value="1"/>
</dbReference>
<feature type="region of interest" description="Disordered" evidence="6">
    <location>
        <begin position="73"/>
        <end position="93"/>
    </location>
</feature>
<evidence type="ECO:0000256" key="5">
    <source>
        <dbReference type="PROSITE-ProRule" id="PRU01240"/>
    </source>
</evidence>
<evidence type="ECO:0000256" key="6">
    <source>
        <dbReference type="SAM" id="MobiDB-lite"/>
    </source>
</evidence>
<evidence type="ECO:0000256" key="1">
    <source>
        <dbReference type="ARBA" id="ARBA00022670"/>
    </source>
</evidence>
<keyword evidence="1 5" id="KW-0645">Protease</keyword>
<feature type="domain" description="Peptidase S8/S53" evidence="7">
    <location>
        <begin position="234"/>
        <end position="662"/>
    </location>
</feature>
<evidence type="ECO:0000313" key="10">
    <source>
        <dbReference type="Proteomes" id="UP001314263"/>
    </source>
</evidence>
<feature type="domain" description="PA" evidence="8">
    <location>
        <begin position="490"/>
        <end position="572"/>
    </location>
</feature>
<dbReference type="InterPro" id="IPR003137">
    <property type="entry name" value="PA_domain"/>
</dbReference>
<dbReference type="GO" id="GO:0006508">
    <property type="term" value="P:proteolysis"/>
    <property type="evidence" value="ECO:0007669"/>
    <property type="project" value="UniProtKB-KW"/>
</dbReference>
<dbReference type="Pfam" id="PF02225">
    <property type="entry name" value="PA"/>
    <property type="match status" value="1"/>
</dbReference>
<dbReference type="InterPro" id="IPR051048">
    <property type="entry name" value="Peptidase_S8/S53_subtilisin"/>
</dbReference>